<protein>
    <submittedName>
        <fullName evidence="1">Acetyl esterase</fullName>
    </submittedName>
</protein>
<evidence type="ECO:0000313" key="1">
    <source>
        <dbReference type="EMBL" id="PXY85091.1"/>
    </source>
</evidence>
<proteinExistence type="predicted"/>
<dbReference type="EMBL" id="QGLG01000002">
    <property type="protein sequence ID" value="PXY85091.1"/>
    <property type="molecule type" value="Genomic_DNA"/>
</dbReference>
<dbReference type="Gene3D" id="3.40.50.1820">
    <property type="entry name" value="alpha/beta hydrolase"/>
    <property type="match status" value="1"/>
</dbReference>
<dbReference type="Proteomes" id="UP000247698">
    <property type="component" value="Unassembled WGS sequence"/>
</dbReference>
<accession>A0ABX5N5J1</accession>
<keyword evidence="2" id="KW-1185">Reference proteome</keyword>
<dbReference type="RefSeq" id="WP_110446505.1">
    <property type="nucleotide sequence ID" value="NZ_QGLG01000002.1"/>
</dbReference>
<organism evidence="1 2">
    <name type="scientific">Lactobacillus melliventris</name>
    <dbReference type="NCBI Taxonomy" id="1218507"/>
    <lineage>
        <taxon>Bacteria</taxon>
        <taxon>Bacillati</taxon>
        <taxon>Bacillota</taxon>
        <taxon>Bacilli</taxon>
        <taxon>Lactobacillales</taxon>
        <taxon>Lactobacillaceae</taxon>
        <taxon>Lactobacillus</taxon>
    </lineage>
</organism>
<dbReference type="InterPro" id="IPR050583">
    <property type="entry name" value="Mycobacterial_A85_antigen"/>
</dbReference>
<gene>
    <name evidence="1" type="ORF">DK873_08130</name>
</gene>
<dbReference type="InterPro" id="IPR029058">
    <property type="entry name" value="AB_hydrolase_fold"/>
</dbReference>
<name>A0ABX5N5J1_9LACO</name>
<evidence type="ECO:0000313" key="2">
    <source>
        <dbReference type="Proteomes" id="UP000247698"/>
    </source>
</evidence>
<dbReference type="InterPro" id="IPR000801">
    <property type="entry name" value="Esterase-like"/>
</dbReference>
<dbReference type="PANTHER" id="PTHR48098:SF1">
    <property type="entry name" value="DIACYLGLYCEROL ACYLTRANSFERASE_MYCOLYLTRANSFERASE AG85A"/>
    <property type="match status" value="1"/>
</dbReference>
<dbReference type="SUPFAM" id="SSF53474">
    <property type="entry name" value="alpha/beta-Hydrolases"/>
    <property type="match status" value="1"/>
</dbReference>
<dbReference type="Pfam" id="PF00756">
    <property type="entry name" value="Esterase"/>
    <property type="match status" value="1"/>
</dbReference>
<sequence length="239" mass="27840">MALVKIQFSSKLLENQTTVRLLIPDQKIVKPLPVIWWLHGLGDNGNTWLRKTRIELVAEKYNTAIIFPDMQRSFYLNIQNGLPFFTYLTDELYHYLYSVFPFSTNQNKNFLVGNSMGGFGAYKWSFTDPHKFSYIATMSPVTNLSVLPKIMPDYQIIESKKTPSLYNLALSNKNILSMANWLNLIGDSDPLLNDDQKFVNRIKKLGINLNMQISSGKHDWTFWDKQIEKIFDWLPLEKF</sequence>
<reference evidence="1 2" key="1">
    <citation type="submission" date="2018-05" db="EMBL/GenBank/DDBJ databases">
        <title>Reference genomes for bee gut microbiota database.</title>
        <authorList>
            <person name="Ellegaard K.M."/>
        </authorList>
    </citation>
    <scope>NUCLEOTIDE SEQUENCE [LARGE SCALE GENOMIC DNA]</scope>
    <source>
        <strain evidence="1 2">ESL0184</strain>
    </source>
</reference>
<dbReference type="PANTHER" id="PTHR48098">
    <property type="entry name" value="ENTEROCHELIN ESTERASE-RELATED"/>
    <property type="match status" value="1"/>
</dbReference>
<comment type="caution">
    <text evidence="1">The sequence shown here is derived from an EMBL/GenBank/DDBJ whole genome shotgun (WGS) entry which is preliminary data.</text>
</comment>